<dbReference type="EMBL" id="AM114193">
    <property type="protein sequence ID" value="CAJ36452.1"/>
    <property type="molecule type" value="Genomic_DNA"/>
</dbReference>
<reference evidence="1 2" key="1">
    <citation type="journal article" date="2006" name="Science">
        <title>Genome of rice cluster I archaea -- the key methane producers in the rice rhizosphere.</title>
        <authorList>
            <person name="Erkel C."/>
            <person name="Kube M."/>
            <person name="Reinhardt R."/>
            <person name="Liesack W."/>
        </authorList>
    </citation>
    <scope>NUCLEOTIDE SEQUENCE [LARGE SCALE GENOMIC DNA]</scope>
    <source>
        <strain evidence="2">DSM 22066 / NBRC 105507 / MRE50</strain>
    </source>
</reference>
<dbReference type="KEGG" id="rci:RCIA64"/>
<sequence>MISLRLPAQICRASPAIHPLVLRQSPWYRVPPSLSLMPAAHILTGQQVPGFQGCIPRRFGPPQAGTTDIFINKV</sequence>
<dbReference type="Proteomes" id="UP000000663">
    <property type="component" value="Chromosome"/>
</dbReference>
<accession>Q0W591</accession>
<organism evidence="1 2">
    <name type="scientific">Methanocella arvoryzae (strain DSM 22066 / NBRC 105507 / MRE50)</name>
    <dbReference type="NCBI Taxonomy" id="351160"/>
    <lineage>
        <taxon>Archaea</taxon>
        <taxon>Methanobacteriati</taxon>
        <taxon>Methanobacteriota</taxon>
        <taxon>Stenosarchaea group</taxon>
        <taxon>Methanomicrobia</taxon>
        <taxon>Methanocellales</taxon>
        <taxon>Methanocellaceae</taxon>
        <taxon>Methanocella</taxon>
    </lineage>
</organism>
<keyword evidence="2" id="KW-1185">Reference proteome</keyword>
<evidence type="ECO:0000313" key="2">
    <source>
        <dbReference type="Proteomes" id="UP000000663"/>
    </source>
</evidence>
<evidence type="ECO:0000313" key="1">
    <source>
        <dbReference type="EMBL" id="CAJ36452.1"/>
    </source>
</evidence>
<name>Q0W591_METAR</name>
<dbReference type="AlphaFoldDB" id="Q0W591"/>
<gene>
    <name evidence="1" type="ORF">RCIA64</name>
</gene>
<protein>
    <submittedName>
        <fullName evidence="1">Uncharacterized protein</fullName>
    </submittedName>
</protein>
<proteinExistence type="predicted"/>